<dbReference type="EMBL" id="LCOA01000026">
    <property type="protein sequence ID" value="KKU67954.1"/>
    <property type="molecule type" value="Genomic_DNA"/>
</dbReference>
<protein>
    <recommendedName>
        <fullName evidence="3">TNFR-Cys domain-containing protein</fullName>
    </recommendedName>
</protein>
<evidence type="ECO:0000313" key="1">
    <source>
        <dbReference type="EMBL" id="KKU67954.1"/>
    </source>
</evidence>
<comment type="caution">
    <text evidence="1">The sequence shown here is derived from an EMBL/GenBank/DDBJ whole genome shotgun (WGS) entry which is preliminary data.</text>
</comment>
<proteinExistence type="predicted"/>
<dbReference type="SUPFAM" id="SSF101447">
    <property type="entry name" value="Formin homology 2 domain (FH2 domain)"/>
    <property type="match status" value="1"/>
</dbReference>
<name>A0A0G1SER8_9BACT</name>
<dbReference type="AlphaFoldDB" id="A0A0G1SER8"/>
<evidence type="ECO:0008006" key="3">
    <source>
        <dbReference type="Google" id="ProtNLM"/>
    </source>
</evidence>
<organism evidence="1 2">
    <name type="scientific">Candidatus Amesbacteria bacterium GW2011_GWA1_47_20</name>
    <dbReference type="NCBI Taxonomy" id="1618354"/>
    <lineage>
        <taxon>Bacteria</taxon>
        <taxon>Candidatus Amesiibacteriota</taxon>
    </lineage>
</organism>
<reference evidence="1 2" key="1">
    <citation type="journal article" date="2015" name="Nature">
        <title>rRNA introns, odd ribosomes, and small enigmatic genomes across a large radiation of phyla.</title>
        <authorList>
            <person name="Brown C.T."/>
            <person name="Hug L.A."/>
            <person name="Thomas B.C."/>
            <person name="Sharon I."/>
            <person name="Castelle C.J."/>
            <person name="Singh A."/>
            <person name="Wilkins M.J."/>
            <person name="Williams K.H."/>
            <person name="Banfield J.F."/>
        </authorList>
    </citation>
    <scope>NUCLEOTIDE SEQUENCE [LARGE SCALE GENOMIC DNA]</scope>
</reference>
<dbReference type="Proteomes" id="UP000034565">
    <property type="component" value="Unassembled WGS sequence"/>
</dbReference>
<sequence>NGCYSGTSTCRPYCSNSCTYGCSSQSSSGGTCNPPPCDNSCPTYCGFGGGRNDCNNWCSATPACTYCSSSCPNGCSSLSSTGGTCNPYCKTCPSGQSCTNPSSTGGTCLPTCVQQCINSCITDATRQCDINTSGTPPYTCDSTKSSSCGNNIVKCDYYVPTQDGSTPTDTYDKNSPKCNLPPGVTNESSSLCVKNNTCTTGLCHPSKTTDVLCGTWGEYNDCLNQYYKCVDCGGNPKPADNPQECSSKNPAQCGIKSGYDYGILCPAGTIPNSCSGRYAGATCSPISACGNENCQANLGEDCSTCSADCGVCPPGGPGGTPPPPPPPPPPPGTTGWWQVKDGGANAAGNVRSDADANGGTLVDKTGVPAVVSCGGTTCSPAGDPKSWDVVSTISSAALADNSYAEFKRRVGNKVTPQAYSGLLPVGDNVVVILSEGPVTITSNITLGSQGLLVVIAKGDISINPTVNNIQGLFLTDGTFKTGDSATPLVIDGSVAALTGVTLQRTTTGATPAELFVYHSEYLSRLPAGVLRRNQFKKELAP</sequence>
<feature type="non-terminal residue" evidence="1">
    <location>
        <position position="1"/>
    </location>
</feature>
<evidence type="ECO:0000313" key="2">
    <source>
        <dbReference type="Proteomes" id="UP000034565"/>
    </source>
</evidence>
<accession>A0A0G1SER8</accession>
<gene>
    <name evidence="1" type="ORF">UX92_C0026G0001</name>
</gene>